<gene>
    <name evidence="2" type="ORF">ARMGADRAFT_1032117</name>
</gene>
<sequence length="129" mass="14768">MHMFQCHGTPVFQHDSNLFQYCKPEAFQHSPSGPSMLLMISIDKTFLETTHYVVEQMLVAIFALLPLVSVVTMLLPHGQLEPRGPPINIGNIPPHLLFEFDWVIEEYDVLGQILAQIWPTYMVPVQIRP</sequence>
<keyword evidence="1" id="KW-0812">Transmembrane</keyword>
<dbReference type="EMBL" id="KZ293663">
    <property type="protein sequence ID" value="PBK91044.1"/>
    <property type="molecule type" value="Genomic_DNA"/>
</dbReference>
<evidence type="ECO:0000256" key="1">
    <source>
        <dbReference type="SAM" id="Phobius"/>
    </source>
</evidence>
<organism evidence="2 3">
    <name type="scientific">Armillaria gallica</name>
    <name type="common">Bulbous honey fungus</name>
    <name type="synonym">Armillaria bulbosa</name>
    <dbReference type="NCBI Taxonomy" id="47427"/>
    <lineage>
        <taxon>Eukaryota</taxon>
        <taxon>Fungi</taxon>
        <taxon>Dikarya</taxon>
        <taxon>Basidiomycota</taxon>
        <taxon>Agaricomycotina</taxon>
        <taxon>Agaricomycetes</taxon>
        <taxon>Agaricomycetidae</taxon>
        <taxon>Agaricales</taxon>
        <taxon>Marasmiineae</taxon>
        <taxon>Physalacriaceae</taxon>
        <taxon>Armillaria</taxon>
    </lineage>
</organism>
<dbReference type="AlphaFoldDB" id="A0A2H3DB73"/>
<name>A0A2H3DB73_ARMGA</name>
<reference evidence="3" key="1">
    <citation type="journal article" date="2017" name="Nat. Ecol. Evol.">
        <title>Genome expansion and lineage-specific genetic innovations in the forest pathogenic fungi Armillaria.</title>
        <authorList>
            <person name="Sipos G."/>
            <person name="Prasanna A.N."/>
            <person name="Walter M.C."/>
            <person name="O'Connor E."/>
            <person name="Balint B."/>
            <person name="Krizsan K."/>
            <person name="Kiss B."/>
            <person name="Hess J."/>
            <person name="Varga T."/>
            <person name="Slot J."/>
            <person name="Riley R."/>
            <person name="Boka B."/>
            <person name="Rigling D."/>
            <person name="Barry K."/>
            <person name="Lee J."/>
            <person name="Mihaltcheva S."/>
            <person name="LaButti K."/>
            <person name="Lipzen A."/>
            <person name="Waldron R."/>
            <person name="Moloney N.M."/>
            <person name="Sperisen C."/>
            <person name="Kredics L."/>
            <person name="Vagvoelgyi C."/>
            <person name="Patrignani A."/>
            <person name="Fitzpatrick D."/>
            <person name="Nagy I."/>
            <person name="Doyle S."/>
            <person name="Anderson J.B."/>
            <person name="Grigoriev I.V."/>
            <person name="Gueldener U."/>
            <person name="Muensterkoetter M."/>
            <person name="Nagy L.G."/>
        </authorList>
    </citation>
    <scope>NUCLEOTIDE SEQUENCE [LARGE SCALE GENOMIC DNA]</scope>
    <source>
        <strain evidence="3">Ar21-2</strain>
    </source>
</reference>
<protein>
    <submittedName>
        <fullName evidence="2">Uncharacterized protein</fullName>
    </submittedName>
</protein>
<evidence type="ECO:0000313" key="3">
    <source>
        <dbReference type="Proteomes" id="UP000217790"/>
    </source>
</evidence>
<dbReference type="InParanoid" id="A0A2H3DB73"/>
<dbReference type="Proteomes" id="UP000217790">
    <property type="component" value="Unassembled WGS sequence"/>
</dbReference>
<accession>A0A2H3DB73</accession>
<evidence type="ECO:0000313" key="2">
    <source>
        <dbReference type="EMBL" id="PBK91044.1"/>
    </source>
</evidence>
<keyword evidence="3" id="KW-1185">Reference proteome</keyword>
<keyword evidence="1" id="KW-1133">Transmembrane helix</keyword>
<feature type="transmembrane region" description="Helical" evidence="1">
    <location>
        <begin position="57"/>
        <end position="75"/>
    </location>
</feature>
<proteinExistence type="predicted"/>
<keyword evidence="1" id="KW-0472">Membrane</keyword>